<evidence type="ECO:0000256" key="3">
    <source>
        <dbReference type="ARBA" id="ARBA00015212"/>
    </source>
</evidence>
<keyword evidence="5 7" id="KW-0694">RNA-binding</keyword>
<gene>
    <name evidence="9" type="primary">CSON007391</name>
</gene>
<comment type="similarity">
    <text evidence="2 7">Belongs to the C1D family.</text>
</comment>
<proteinExistence type="inferred from homology"/>
<keyword evidence="4 7" id="KW-0698">rRNA processing</keyword>
<dbReference type="InterPro" id="IPR011082">
    <property type="entry name" value="Exosome-assoc_fac/DNA_repair"/>
</dbReference>
<dbReference type="GO" id="GO:0000460">
    <property type="term" value="P:maturation of 5.8S rRNA"/>
    <property type="evidence" value="ECO:0007669"/>
    <property type="project" value="TreeGrafter"/>
</dbReference>
<dbReference type="OMA" id="KLMSMPR"/>
<dbReference type="AlphaFoldDB" id="A0A336LJI0"/>
<dbReference type="GO" id="GO:0000178">
    <property type="term" value="C:exosome (RNase complex)"/>
    <property type="evidence" value="ECO:0007669"/>
    <property type="project" value="TreeGrafter"/>
</dbReference>
<keyword evidence="7" id="KW-0238">DNA-binding</keyword>
<evidence type="ECO:0000256" key="5">
    <source>
        <dbReference type="ARBA" id="ARBA00022884"/>
    </source>
</evidence>
<protein>
    <recommendedName>
        <fullName evidence="3 7">Nuclear nucleic acid-binding protein C1D</fullName>
    </recommendedName>
</protein>
<evidence type="ECO:0000256" key="8">
    <source>
        <dbReference type="SAM" id="MobiDB-lite"/>
    </source>
</evidence>
<dbReference type="Pfam" id="PF04000">
    <property type="entry name" value="Sas10_Utp3"/>
    <property type="match status" value="1"/>
</dbReference>
<dbReference type="GO" id="GO:0003723">
    <property type="term" value="F:RNA binding"/>
    <property type="evidence" value="ECO:0007669"/>
    <property type="project" value="UniProtKB-UniRule"/>
</dbReference>
<evidence type="ECO:0000313" key="9">
    <source>
        <dbReference type="EMBL" id="SSX18162.1"/>
    </source>
</evidence>
<dbReference type="GO" id="GO:0010468">
    <property type="term" value="P:regulation of gene expression"/>
    <property type="evidence" value="ECO:0007669"/>
    <property type="project" value="TreeGrafter"/>
</dbReference>
<name>A0A336LJI0_CULSO</name>
<keyword evidence="6 7" id="KW-0539">Nucleus</keyword>
<evidence type="ECO:0000256" key="1">
    <source>
        <dbReference type="ARBA" id="ARBA00004123"/>
    </source>
</evidence>
<feature type="compositionally biased region" description="Basic and acidic residues" evidence="8">
    <location>
        <begin position="114"/>
        <end position="125"/>
    </location>
</feature>
<evidence type="ECO:0000256" key="4">
    <source>
        <dbReference type="ARBA" id="ARBA00022552"/>
    </source>
</evidence>
<dbReference type="GO" id="GO:0005737">
    <property type="term" value="C:cytoplasm"/>
    <property type="evidence" value="ECO:0007669"/>
    <property type="project" value="UniProtKB-SubCell"/>
</dbReference>
<dbReference type="PANTHER" id="PTHR15341">
    <property type="entry name" value="SUN-COR STEROID HORMONE RECEPTOR CO-REPRESSOR"/>
    <property type="match status" value="1"/>
</dbReference>
<keyword evidence="7" id="KW-0963">Cytoplasm</keyword>
<reference evidence="9" key="1">
    <citation type="submission" date="2018-07" db="EMBL/GenBank/DDBJ databases">
        <authorList>
            <person name="Quirk P.G."/>
            <person name="Krulwich T.A."/>
        </authorList>
    </citation>
    <scope>NUCLEOTIDE SEQUENCE</scope>
</reference>
<dbReference type="PANTHER" id="PTHR15341:SF3">
    <property type="entry name" value="NUCLEAR NUCLEIC ACID-BINDING PROTEIN C1D"/>
    <property type="match status" value="1"/>
</dbReference>
<dbReference type="GO" id="GO:0005730">
    <property type="term" value="C:nucleolus"/>
    <property type="evidence" value="ECO:0007669"/>
    <property type="project" value="UniProtKB-SubCell"/>
</dbReference>
<sequence>MDFGELKNDSDFISKVTNLEDSINAIETHMARMNELTYEDLSKEDKVKYDLFQSFAINSLFFMYLKLQGIDPSNHEIKHELAKIKDGMKREKLFQDKKTMPRINQGVAKRFVKHELWTPKDKTNETQEEDEKTEQLDSGHVNKKRRHE</sequence>
<evidence type="ECO:0000256" key="7">
    <source>
        <dbReference type="RuleBase" id="RU368003"/>
    </source>
</evidence>
<evidence type="ECO:0000256" key="2">
    <source>
        <dbReference type="ARBA" id="ARBA00009154"/>
    </source>
</evidence>
<dbReference type="VEuPathDB" id="VectorBase:CSON007391"/>
<comment type="subcellular location">
    <subcellularLocation>
        <location evidence="7">Cytoplasm</location>
    </subcellularLocation>
    <subcellularLocation>
        <location evidence="7">Nucleus</location>
        <location evidence="7">Nucleolus</location>
    </subcellularLocation>
    <subcellularLocation>
        <location evidence="1 7">Nucleus</location>
    </subcellularLocation>
</comment>
<accession>A0A336LJI0</accession>
<organism evidence="9">
    <name type="scientific">Culicoides sonorensis</name>
    <name type="common">Biting midge</name>
    <dbReference type="NCBI Taxonomy" id="179676"/>
    <lineage>
        <taxon>Eukaryota</taxon>
        <taxon>Metazoa</taxon>
        <taxon>Ecdysozoa</taxon>
        <taxon>Arthropoda</taxon>
        <taxon>Hexapoda</taxon>
        <taxon>Insecta</taxon>
        <taxon>Pterygota</taxon>
        <taxon>Neoptera</taxon>
        <taxon>Endopterygota</taxon>
        <taxon>Diptera</taxon>
        <taxon>Nematocera</taxon>
        <taxon>Chironomoidea</taxon>
        <taxon>Ceratopogonidae</taxon>
        <taxon>Ceratopogoninae</taxon>
        <taxon>Culicoides</taxon>
        <taxon>Monoculicoides</taxon>
    </lineage>
</organism>
<dbReference type="EMBL" id="UFQT01000027">
    <property type="protein sequence ID" value="SSX18162.1"/>
    <property type="molecule type" value="Genomic_DNA"/>
</dbReference>
<comment type="function">
    <text evidence="7">Plays a role in the recruitment of the exosome to pre-rRNA to mediate the 3'-5' end processing of the 5.8S rRNA.</text>
</comment>
<dbReference type="GO" id="GO:0003677">
    <property type="term" value="F:DNA binding"/>
    <property type="evidence" value="ECO:0007669"/>
    <property type="project" value="UniProtKB-KW"/>
</dbReference>
<comment type="subunit">
    <text evidence="7">Monomer and homodimer.</text>
</comment>
<feature type="region of interest" description="Disordered" evidence="8">
    <location>
        <begin position="114"/>
        <end position="148"/>
    </location>
</feature>
<dbReference type="InterPro" id="IPR007146">
    <property type="entry name" value="Sas10/Utp3/C1D"/>
</dbReference>
<evidence type="ECO:0000256" key="6">
    <source>
        <dbReference type="ARBA" id="ARBA00023242"/>
    </source>
</evidence>